<dbReference type="EMBL" id="PUJU01000018">
    <property type="protein sequence ID" value="NHB88183.1"/>
    <property type="molecule type" value="Genomic_DNA"/>
</dbReference>
<dbReference type="Proteomes" id="UP000697802">
    <property type="component" value="Unassembled WGS sequence"/>
</dbReference>
<keyword evidence="2" id="KW-1185">Reference proteome</keyword>
<name>A0ABX0GGH7_9GAMM</name>
<evidence type="ECO:0000313" key="2">
    <source>
        <dbReference type="Proteomes" id="UP000697802"/>
    </source>
</evidence>
<accession>A0ABX0GGH7</accession>
<reference evidence="1 2" key="1">
    <citation type="submission" date="2018-02" db="EMBL/GenBank/DDBJ databases">
        <authorList>
            <person name="Machado R.A."/>
        </authorList>
    </citation>
    <scope>NUCLEOTIDE SEQUENCE [LARGE SCALE GENOMIC DNA]</scope>
    <source>
        <strain evidence="1 2">T327</strain>
    </source>
</reference>
<organism evidence="1 2">
    <name type="scientific">Photorhabdus tasmaniensis</name>
    <dbReference type="NCBI Taxonomy" id="1004159"/>
    <lineage>
        <taxon>Bacteria</taxon>
        <taxon>Pseudomonadati</taxon>
        <taxon>Pseudomonadota</taxon>
        <taxon>Gammaproteobacteria</taxon>
        <taxon>Enterobacterales</taxon>
        <taxon>Morganellaceae</taxon>
        <taxon>Photorhabdus</taxon>
    </lineage>
</organism>
<comment type="caution">
    <text evidence="1">The sequence shown here is derived from an EMBL/GenBank/DDBJ whole genome shotgun (WGS) entry which is preliminary data.</text>
</comment>
<evidence type="ECO:0000313" key="1">
    <source>
        <dbReference type="EMBL" id="NHB88183.1"/>
    </source>
</evidence>
<proteinExistence type="predicted"/>
<protein>
    <submittedName>
        <fullName evidence="1">Adhesin</fullName>
    </submittedName>
</protein>
<sequence length="140" mass="15223">MQTALLNHIGRQINAEGAGLIGDNGEILGDGWNGQVTFKEGKEVPYGTKGSVRPDWCQGNVCSVEVKNYNIATNKNGLINNVAKQAIERQKNLPAGMKQRVVIDVRGQAITAKQKMQIVQGIVQKSNGAINSSFIRFKTE</sequence>
<gene>
    <name evidence="1" type="ORF">C5471_10845</name>
</gene>